<name>A0ABY4S7H7_AQUTE</name>
<accession>A0ABY4S7H7</accession>
<protein>
    <submittedName>
        <fullName evidence="2">Uncharacterized protein</fullName>
    </submittedName>
</protein>
<reference evidence="2" key="1">
    <citation type="submission" date="2022-05" db="EMBL/GenBank/DDBJ databases">
        <title>An RpoN-dependent PEP-CTERM gene is involved in floc formation of an Aquincola tertiaricarbonis strain.</title>
        <authorList>
            <person name="Qiu D."/>
            <person name="Xia M."/>
        </authorList>
    </citation>
    <scope>NUCLEOTIDE SEQUENCE</scope>
    <source>
        <strain evidence="2">RN12</strain>
    </source>
</reference>
<feature type="compositionally biased region" description="Polar residues" evidence="1">
    <location>
        <begin position="92"/>
        <end position="109"/>
    </location>
</feature>
<dbReference type="EMBL" id="CP097635">
    <property type="protein sequence ID" value="URI07967.1"/>
    <property type="molecule type" value="Genomic_DNA"/>
</dbReference>
<feature type="compositionally biased region" description="Low complexity" evidence="1">
    <location>
        <begin position="127"/>
        <end position="147"/>
    </location>
</feature>
<organism evidence="2 3">
    <name type="scientific">Aquincola tertiaricarbonis</name>
    <dbReference type="NCBI Taxonomy" id="391953"/>
    <lineage>
        <taxon>Bacteria</taxon>
        <taxon>Pseudomonadati</taxon>
        <taxon>Pseudomonadota</taxon>
        <taxon>Betaproteobacteria</taxon>
        <taxon>Burkholderiales</taxon>
        <taxon>Sphaerotilaceae</taxon>
        <taxon>Aquincola</taxon>
    </lineage>
</organism>
<dbReference type="Proteomes" id="UP001056201">
    <property type="component" value="Chromosome 1"/>
</dbReference>
<evidence type="ECO:0000313" key="2">
    <source>
        <dbReference type="EMBL" id="URI07967.1"/>
    </source>
</evidence>
<sequence length="164" mass="17985">MPKTLHARSHSRCMSASDDEVTVEDGSMLKRGLNYAEAMVYVGVKRKTFDARWRPRLTTMSQGSSLIFDRLELDRLFDTFKQDEQPAHAESWQHNLDAATSSDEAQNPPWNGRPITAKGVLLWASQPGASSPTRAAAAGRSTAGTPRPDFASVASLLLKKRKGG</sequence>
<feature type="region of interest" description="Disordered" evidence="1">
    <location>
        <begin position="84"/>
        <end position="150"/>
    </location>
</feature>
<evidence type="ECO:0000256" key="1">
    <source>
        <dbReference type="SAM" id="MobiDB-lite"/>
    </source>
</evidence>
<evidence type="ECO:0000313" key="3">
    <source>
        <dbReference type="Proteomes" id="UP001056201"/>
    </source>
</evidence>
<dbReference type="RefSeq" id="WP_250196189.1">
    <property type="nucleotide sequence ID" value="NZ_CP097635.1"/>
</dbReference>
<gene>
    <name evidence="2" type="ORF">MW290_05125</name>
</gene>
<keyword evidence="3" id="KW-1185">Reference proteome</keyword>
<proteinExistence type="predicted"/>